<organism evidence="1 2">
    <name type="scientific">Flavobacterium jumunjinense</name>
    <dbReference type="NCBI Taxonomy" id="998845"/>
    <lineage>
        <taxon>Bacteria</taxon>
        <taxon>Pseudomonadati</taxon>
        <taxon>Bacteroidota</taxon>
        <taxon>Flavobacteriia</taxon>
        <taxon>Flavobacteriales</taxon>
        <taxon>Flavobacteriaceae</taxon>
        <taxon>Flavobacterium</taxon>
    </lineage>
</organism>
<gene>
    <name evidence="1" type="ORF">ACFFVF_12780</name>
</gene>
<proteinExistence type="predicted"/>
<dbReference type="PANTHER" id="PTHR36452">
    <property type="entry name" value="CHROMOSOME 12, WHOLE GENOME SHOTGUN SEQUENCE"/>
    <property type="match status" value="1"/>
</dbReference>
<dbReference type="InterPro" id="IPR015996">
    <property type="entry name" value="UCP028451"/>
</dbReference>
<reference evidence="1 2" key="1">
    <citation type="submission" date="2024-09" db="EMBL/GenBank/DDBJ databases">
        <authorList>
            <person name="Sun Q."/>
            <person name="Mori K."/>
        </authorList>
    </citation>
    <scope>NUCLEOTIDE SEQUENCE [LARGE SCALE GENOMIC DNA]</scope>
    <source>
        <strain evidence="1 2">CECT 7955</strain>
    </source>
</reference>
<evidence type="ECO:0000313" key="2">
    <source>
        <dbReference type="Proteomes" id="UP001589607"/>
    </source>
</evidence>
<dbReference type="EMBL" id="JBHMEY010000044">
    <property type="protein sequence ID" value="MFB9097395.1"/>
    <property type="molecule type" value="Genomic_DNA"/>
</dbReference>
<dbReference type="RefSeq" id="WP_236455906.1">
    <property type="nucleotide sequence ID" value="NZ_CBCSGE010000034.1"/>
</dbReference>
<dbReference type="Proteomes" id="UP001589607">
    <property type="component" value="Unassembled WGS sequence"/>
</dbReference>
<accession>A0ABV5GPS1</accession>
<dbReference type="PANTHER" id="PTHR36452:SF1">
    <property type="entry name" value="DUF2461 DOMAIN-CONTAINING PROTEIN"/>
    <property type="match status" value="1"/>
</dbReference>
<dbReference type="Pfam" id="PF09365">
    <property type="entry name" value="DUF2461"/>
    <property type="match status" value="1"/>
</dbReference>
<evidence type="ECO:0000313" key="1">
    <source>
        <dbReference type="EMBL" id="MFB9097395.1"/>
    </source>
</evidence>
<dbReference type="PIRSF" id="PIRSF028451">
    <property type="entry name" value="UCP028451"/>
    <property type="match status" value="1"/>
</dbReference>
<protein>
    <submittedName>
        <fullName evidence="1">DUF2461 domain-containing protein</fullName>
    </submittedName>
</protein>
<comment type="caution">
    <text evidence="1">The sequence shown here is derived from an EMBL/GenBank/DDBJ whole genome shotgun (WGS) entry which is preliminary data.</text>
</comment>
<dbReference type="NCBIfam" id="TIGR02453">
    <property type="entry name" value="TIGR02453 family protein"/>
    <property type="match status" value="1"/>
</dbReference>
<keyword evidence="2" id="KW-1185">Reference proteome</keyword>
<sequence length="223" mass="25975">MIENKTLNFLKKLNSNNSKEWLDENRSDYNFAKNNILAMTQSLIDQVSNFDGGIEKADLDPKKCITRLNRDLRFSKDKTPYKTDYYIVLNQKGKNSSSAFYYVHIEPNNCFVGGGVYNPQPNELKKIRNKINNSFGEWHKIISNKEFEKKFPSGIHNSGILLRSPKGFDDDNPAIEFLKMKGFYTQENITDKEMQSNLVLEKIIDYFKYVKPLIDYLNDAIEE</sequence>
<name>A0ABV5GPS1_9FLAO</name>
<dbReference type="InterPro" id="IPR012808">
    <property type="entry name" value="CHP02453"/>
</dbReference>